<dbReference type="PROSITE" id="PS51459">
    <property type="entry name" value="FIDO"/>
    <property type="match status" value="1"/>
</dbReference>
<evidence type="ECO:0000313" key="4">
    <source>
        <dbReference type="Proteomes" id="UP001080333"/>
    </source>
</evidence>
<dbReference type="Gene3D" id="1.20.120.1870">
    <property type="entry name" value="Fic/DOC protein, Fido domain"/>
    <property type="match status" value="1"/>
</dbReference>
<dbReference type="RefSeq" id="WP_114666705.1">
    <property type="nucleotide sequence ID" value="NZ_BMBR01000004.1"/>
</dbReference>
<dbReference type="InterPro" id="IPR053737">
    <property type="entry name" value="Type_II_TA_Toxin"/>
</dbReference>
<sequence>MHYLTKSDFIYLNEHVVKKVGGTNFGVISDASLEAIVEQPKQIVFGRELYPSIWLKAAYILQKTAKKHAFSDGNKRTAIMASLVFLNINGYHPIDDELINNSEEFVLAVTTSPDNETIMLKIAEWLEGTHQKSK</sequence>
<dbReference type="InterPro" id="IPR036597">
    <property type="entry name" value="Fido-like_dom_sf"/>
</dbReference>
<dbReference type="Proteomes" id="UP001080333">
    <property type="component" value="Unassembled WGS sequence"/>
</dbReference>
<dbReference type="PANTHER" id="PTHR39426">
    <property type="entry name" value="HOMOLOGY TO DEATH-ON-CURING PROTEIN OF PHAGE P1"/>
    <property type="match status" value="1"/>
</dbReference>
<evidence type="ECO:0000313" key="5">
    <source>
        <dbReference type="Proteomes" id="UP001242903"/>
    </source>
</evidence>
<dbReference type="SUPFAM" id="SSF140931">
    <property type="entry name" value="Fic-like"/>
    <property type="match status" value="1"/>
</dbReference>
<keyword evidence="5" id="KW-1185">Reference proteome</keyword>
<dbReference type="PANTHER" id="PTHR39426:SF1">
    <property type="entry name" value="HOMOLOGY TO DEATH-ON-CURING PROTEIN OF PHAGE P1"/>
    <property type="match status" value="1"/>
</dbReference>
<feature type="domain" description="Fido" evidence="1">
    <location>
        <begin position="1"/>
        <end position="128"/>
    </location>
</feature>
<proteinExistence type="predicted"/>
<reference evidence="2" key="1">
    <citation type="submission" date="2018-08" db="EMBL/GenBank/DDBJ databases">
        <title>Draft genome sequences of Leuconostoc spp. and Weissella spp. with biocontrol potential.</title>
        <authorList>
            <person name="Lo R."/>
            <person name="Ho V.T.T."/>
            <person name="Turner M.S."/>
        </authorList>
    </citation>
    <scope>NUCLEOTIDE SEQUENCE</scope>
    <source>
        <strain evidence="2">156</strain>
    </source>
</reference>
<dbReference type="GeneID" id="97230645"/>
<dbReference type="NCBIfam" id="TIGR01550">
    <property type="entry name" value="DOC_P1"/>
    <property type="match status" value="1"/>
</dbReference>
<accession>A0A9X3E999</accession>
<name>A0A9X3E999_9LACO</name>
<gene>
    <name evidence="2" type="ORF">D0502_07605</name>
    <name evidence="3" type="ORF">QUE93_08680</name>
</gene>
<evidence type="ECO:0000313" key="2">
    <source>
        <dbReference type="EMBL" id="MCX7579242.1"/>
    </source>
</evidence>
<evidence type="ECO:0000259" key="1">
    <source>
        <dbReference type="PROSITE" id="PS51459"/>
    </source>
</evidence>
<organism evidence="2 4">
    <name type="scientific">Leuconostoc falkenbergense</name>
    <dbReference type="NCBI Taxonomy" id="2766470"/>
    <lineage>
        <taxon>Bacteria</taxon>
        <taxon>Bacillati</taxon>
        <taxon>Bacillota</taxon>
        <taxon>Bacilli</taxon>
        <taxon>Lactobacillales</taxon>
        <taxon>Lactobacillaceae</taxon>
        <taxon>Leuconostoc</taxon>
    </lineage>
</organism>
<evidence type="ECO:0000313" key="3">
    <source>
        <dbReference type="EMBL" id="MDM7647089.1"/>
    </source>
</evidence>
<dbReference type="InterPro" id="IPR006440">
    <property type="entry name" value="Doc"/>
</dbReference>
<dbReference type="EMBL" id="QVOQ01000016">
    <property type="protein sequence ID" value="MCX7579242.1"/>
    <property type="molecule type" value="Genomic_DNA"/>
</dbReference>
<protein>
    <submittedName>
        <fullName evidence="2">Type II toxin-antitoxin system death-on-curing family toxin</fullName>
    </submittedName>
</protein>
<dbReference type="AlphaFoldDB" id="A0A9X3E999"/>
<dbReference type="Proteomes" id="UP001242903">
    <property type="component" value="Unassembled WGS sequence"/>
</dbReference>
<dbReference type="EMBL" id="JAUCAQ010000019">
    <property type="protein sequence ID" value="MDM7647089.1"/>
    <property type="molecule type" value="Genomic_DNA"/>
</dbReference>
<reference evidence="3 5" key="2">
    <citation type="submission" date="2023-06" db="EMBL/GenBank/DDBJ databases">
        <title>Draft Genome Sequences of lactic acid bacteria strains isolated from fermented milk products.</title>
        <authorList>
            <person name="Elcheninov A.G."/>
            <person name="Klyukina A."/>
            <person name="Zayulina K.S."/>
            <person name="Gavirova L.A."/>
            <person name="Shcherbakova P.A."/>
            <person name="Shestakov A.I."/>
            <person name="Kublanov I.V."/>
            <person name="Kochetkova T.V."/>
        </authorList>
    </citation>
    <scope>NUCLEOTIDE SEQUENCE [LARGE SCALE GENOMIC DNA]</scope>
    <source>
        <strain evidence="3 5">TOM.81</strain>
    </source>
</reference>
<dbReference type="GO" id="GO:0016301">
    <property type="term" value="F:kinase activity"/>
    <property type="evidence" value="ECO:0007669"/>
    <property type="project" value="InterPro"/>
</dbReference>
<dbReference type="Pfam" id="PF02661">
    <property type="entry name" value="Fic"/>
    <property type="match status" value="1"/>
</dbReference>
<comment type="caution">
    <text evidence="2">The sequence shown here is derived from an EMBL/GenBank/DDBJ whole genome shotgun (WGS) entry which is preliminary data.</text>
</comment>
<dbReference type="InterPro" id="IPR003812">
    <property type="entry name" value="Fido"/>
</dbReference>